<proteinExistence type="predicted"/>
<reference evidence="1" key="1">
    <citation type="submission" date="2023-04" db="EMBL/GenBank/DDBJ databases">
        <title>Ambrosiozyma monospora NBRC 10751.</title>
        <authorList>
            <person name="Ichikawa N."/>
            <person name="Sato H."/>
            <person name="Tonouchi N."/>
        </authorList>
    </citation>
    <scope>NUCLEOTIDE SEQUENCE</scope>
    <source>
        <strain evidence="1">NBRC 10751</strain>
    </source>
</reference>
<dbReference type="Proteomes" id="UP001165064">
    <property type="component" value="Unassembled WGS sequence"/>
</dbReference>
<keyword evidence="2" id="KW-1185">Reference proteome</keyword>
<evidence type="ECO:0000313" key="2">
    <source>
        <dbReference type="Proteomes" id="UP001165064"/>
    </source>
</evidence>
<name>A0ACB5TNM9_AMBMO</name>
<evidence type="ECO:0000313" key="1">
    <source>
        <dbReference type="EMBL" id="GME91797.1"/>
    </source>
</evidence>
<comment type="caution">
    <text evidence="1">The sequence shown here is derived from an EMBL/GenBank/DDBJ whole genome shotgun (WGS) entry which is preliminary data.</text>
</comment>
<sequence>MTSTQPQTPQLQQITLPLHRLNQRLVYLPGVTYKTVFDYDHGLKLLGRMAPFLKLKFDSEAETDDTTPYDGNYDGNANAKAESGSGVGKLIRSVFGYNDPNTNTDDEEENKDESSLHDGKGIKDDKTRARQLTSRVIQSIKLINSTFQLSDKENVMKESKERKKGL</sequence>
<gene>
    <name evidence="1" type="ORF">Amon02_000898000</name>
</gene>
<accession>A0ACB5TNM9</accession>
<protein>
    <submittedName>
        <fullName evidence="1">Unnamed protein product</fullName>
    </submittedName>
</protein>
<dbReference type="EMBL" id="BSXS01008204">
    <property type="protein sequence ID" value="GME91797.1"/>
    <property type="molecule type" value="Genomic_DNA"/>
</dbReference>
<organism evidence="1 2">
    <name type="scientific">Ambrosiozyma monospora</name>
    <name type="common">Yeast</name>
    <name type="synonym">Endomycopsis monosporus</name>
    <dbReference type="NCBI Taxonomy" id="43982"/>
    <lineage>
        <taxon>Eukaryota</taxon>
        <taxon>Fungi</taxon>
        <taxon>Dikarya</taxon>
        <taxon>Ascomycota</taxon>
        <taxon>Saccharomycotina</taxon>
        <taxon>Pichiomycetes</taxon>
        <taxon>Pichiales</taxon>
        <taxon>Pichiaceae</taxon>
        <taxon>Ambrosiozyma</taxon>
    </lineage>
</organism>